<evidence type="ECO:0000256" key="1">
    <source>
        <dbReference type="ARBA" id="ARBA00009437"/>
    </source>
</evidence>
<dbReference type="FunFam" id="1.10.10.10:FF:000001">
    <property type="entry name" value="LysR family transcriptional regulator"/>
    <property type="match status" value="1"/>
</dbReference>
<dbReference type="InterPro" id="IPR000847">
    <property type="entry name" value="LysR_HTH_N"/>
</dbReference>
<dbReference type="PANTHER" id="PTHR30537:SF5">
    <property type="entry name" value="HTH-TYPE TRANSCRIPTIONAL ACTIVATOR TTDR-RELATED"/>
    <property type="match status" value="1"/>
</dbReference>
<comment type="similarity">
    <text evidence="1">Belongs to the LysR transcriptional regulatory family.</text>
</comment>
<evidence type="ECO:0000256" key="2">
    <source>
        <dbReference type="ARBA" id="ARBA00023015"/>
    </source>
</evidence>
<dbReference type="AlphaFoldDB" id="A0A3N9TK45"/>
<protein>
    <submittedName>
        <fullName evidence="6">LysR family transcriptional regulator</fullName>
    </submittedName>
</protein>
<dbReference type="RefSeq" id="WP_124935296.1">
    <property type="nucleotide sequence ID" value="NZ_RJVQ01000001.1"/>
</dbReference>
<dbReference type="InterPro" id="IPR036390">
    <property type="entry name" value="WH_DNA-bd_sf"/>
</dbReference>
<dbReference type="Gene3D" id="1.10.10.10">
    <property type="entry name" value="Winged helix-like DNA-binding domain superfamily/Winged helix DNA-binding domain"/>
    <property type="match status" value="1"/>
</dbReference>
<dbReference type="Pfam" id="PF03466">
    <property type="entry name" value="LysR_substrate"/>
    <property type="match status" value="1"/>
</dbReference>
<dbReference type="EMBL" id="RJVQ01000001">
    <property type="protein sequence ID" value="RQW64647.1"/>
    <property type="molecule type" value="Genomic_DNA"/>
</dbReference>
<dbReference type="PANTHER" id="PTHR30537">
    <property type="entry name" value="HTH-TYPE TRANSCRIPTIONAL REGULATOR"/>
    <property type="match status" value="1"/>
</dbReference>
<dbReference type="GO" id="GO:0003700">
    <property type="term" value="F:DNA-binding transcription factor activity"/>
    <property type="evidence" value="ECO:0007669"/>
    <property type="project" value="InterPro"/>
</dbReference>
<sequence length="300" mass="34369">MKSSEYSDLKTFKTVAKLGSFAGAARKLKMTPSAVSQIIRRLEKHLNVRLLNRTTRSVSLTTEGMALFERIEPALVEIESVLTELKSNASTPIGCVKIHSNSMAAKELLTPYIGEFNIRFPDIMLDIIVEDNVIDIISQGFDVGLSLGEYVQKDMIAYPLAPPTKLVAAASPEYLERYDIPQTPNDLRYHRCLNWRFLSDKSIYRWEFYVDGHWLSYGVDGPLVSTSRDLLLSSALKGAGIMLWEEHILQPWFDRGELIPLLRDFCRPYLSWHLYYPRQKHTSKPVRAFIDFMKEKYPAS</sequence>
<dbReference type="Pfam" id="PF00126">
    <property type="entry name" value="HTH_1"/>
    <property type="match status" value="1"/>
</dbReference>
<keyword evidence="7" id="KW-1185">Reference proteome</keyword>
<dbReference type="InterPro" id="IPR036388">
    <property type="entry name" value="WH-like_DNA-bd_sf"/>
</dbReference>
<keyword evidence="3" id="KW-0238">DNA-binding</keyword>
<dbReference type="Gene3D" id="3.40.190.290">
    <property type="match status" value="1"/>
</dbReference>
<dbReference type="GO" id="GO:0003677">
    <property type="term" value="F:DNA binding"/>
    <property type="evidence" value="ECO:0007669"/>
    <property type="project" value="UniProtKB-KW"/>
</dbReference>
<comment type="caution">
    <text evidence="6">The sequence shown here is derived from an EMBL/GenBank/DDBJ whole genome shotgun (WGS) entry which is preliminary data.</text>
</comment>
<keyword evidence="4" id="KW-0804">Transcription</keyword>
<evidence type="ECO:0000256" key="4">
    <source>
        <dbReference type="ARBA" id="ARBA00023163"/>
    </source>
</evidence>
<feature type="domain" description="HTH lysR-type" evidence="5">
    <location>
        <begin position="1"/>
        <end position="61"/>
    </location>
</feature>
<accession>A0A3N9TK45</accession>
<dbReference type="SUPFAM" id="SSF53850">
    <property type="entry name" value="Periplasmic binding protein-like II"/>
    <property type="match status" value="1"/>
</dbReference>
<evidence type="ECO:0000256" key="3">
    <source>
        <dbReference type="ARBA" id="ARBA00023125"/>
    </source>
</evidence>
<proteinExistence type="inferred from homology"/>
<dbReference type="OrthoDB" id="9786526at2"/>
<gene>
    <name evidence="6" type="ORF">EES38_00955</name>
</gene>
<dbReference type="SUPFAM" id="SSF46785">
    <property type="entry name" value="Winged helix' DNA-binding domain"/>
    <property type="match status" value="1"/>
</dbReference>
<dbReference type="Proteomes" id="UP000281112">
    <property type="component" value="Unassembled WGS sequence"/>
</dbReference>
<keyword evidence="2" id="KW-0805">Transcription regulation</keyword>
<reference evidence="6 7" key="1">
    <citation type="submission" date="2018-11" db="EMBL/GenBank/DDBJ databases">
        <title>Vibrio LJC006 sp. nov., isolated from seawater during the bloom of the enteromorpha.</title>
        <authorList>
            <person name="Liang J."/>
        </authorList>
    </citation>
    <scope>NUCLEOTIDE SEQUENCE [LARGE SCALE GENOMIC DNA]</scope>
    <source>
        <strain evidence="6 7">LJC006</strain>
    </source>
</reference>
<dbReference type="PROSITE" id="PS50931">
    <property type="entry name" value="HTH_LYSR"/>
    <property type="match status" value="1"/>
</dbReference>
<organism evidence="6 7">
    <name type="scientific">Vibrio viridaestus</name>
    <dbReference type="NCBI Taxonomy" id="2487322"/>
    <lineage>
        <taxon>Bacteria</taxon>
        <taxon>Pseudomonadati</taxon>
        <taxon>Pseudomonadota</taxon>
        <taxon>Gammaproteobacteria</taxon>
        <taxon>Vibrionales</taxon>
        <taxon>Vibrionaceae</taxon>
        <taxon>Vibrio</taxon>
    </lineage>
</organism>
<dbReference type="InterPro" id="IPR005119">
    <property type="entry name" value="LysR_subst-bd"/>
</dbReference>
<evidence type="ECO:0000313" key="7">
    <source>
        <dbReference type="Proteomes" id="UP000281112"/>
    </source>
</evidence>
<name>A0A3N9TK45_9VIBR</name>
<evidence type="ECO:0000313" key="6">
    <source>
        <dbReference type="EMBL" id="RQW64647.1"/>
    </source>
</evidence>
<evidence type="ECO:0000259" key="5">
    <source>
        <dbReference type="PROSITE" id="PS50931"/>
    </source>
</evidence>
<dbReference type="InterPro" id="IPR058163">
    <property type="entry name" value="LysR-type_TF_proteobact-type"/>
</dbReference>